<feature type="compositionally biased region" description="Low complexity" evidence="1">
    <location>
        <begin position="69"/>
        <end position="80"/>
    </location>
</feature>
<feature type="compositionally biased region" description="Acidic residues" evidence="1">
    <location>
        <begin position="928"/>
        <end position="945"/>
    </location>
</feature>
<keyword evidence="3" id="KW-1185">Reference proteome</keyword>
<feature type="compositionally biased region" description="Basic residues" evidence="1">
    <location>
        <begin position="1"/>
        <end position="12"/>
    </location>
</feature>
<gene>
    <name evidence="2" type="ORF">TrRE_jg13420</name>
</gene>
<protein>
    <recommendedName>
        <fullName evidence="4">DNA replication checkpoint mediator MRC1 domain-containing protein</fullName>
    </recommendedName>
</protein>
<feature type="compositionally biased region" description="Acidic residues" evidence="1">
    <location>
        <begin position="462"/>
        <end position="475"/>
    </location>
</feature>
<feature type="compositionally biased region" description="Basic and acidic residues" evidence="1">
    <location>
        <begin position="596"/>
        <end position="629"/>
    </location>
</feature>
<feature type="compositionally biased region" description="Acidic residues" evidence="1">
    <location>
        <begin position="779"/>
        <end position="794"/>
    </location>
</feature>
<feature type="region of interest" description="Disordered" evidence="1">
    <location>
        <begin position="168"/>
        <end position="240"/>
    </location>
</feature>
<comment type="caution">
    <text evidence="2">The sequence shown here is derived from an EMBL/GenBank/DDBJ whole genome shotgun (WGS) entry which is preliminary data.</text>
</comment>
<feature type="region of interest" description="Disordered" evidence="1">
    <location>
        <begin position="1335"/>
        <end position="1365"/>
    </location>
</feature>
<name>A0A9W6ZZB6_9STRA</name>
<feature type="compositionally biased region" description="Acidic residues" evidence="1">
    <location>
        <begin position="544"/>
        <end position="555"/>
    </location>
</feature>
<feature type="compositionally biased region" description="Basic and acidic residues" evidence="1">
    <location>
        <begin position="1287"/>
        <end position="1296"/>
    </location>
</feature>
<feature type="compositionally biased region" description="Acidic residues" evidence="1">
    <location>
        <begin position="1151"/>
        <end position="1171"/>
    </location>
</feature>
<feature type="compositionally biased region" description="Low complexity" evidence="1">
    <location>
        <begin position="444"/>
        <end position="453"/>
    </location>
</feature>
<feature type="compositionally biased region" description="Basic residues" evidence="1">
    <location>
        <begin position="124"/>
        <end position="135"/>
    </location>
</feature>
<feature type="compositionally biased region" description="Acidic residues" evidence="1">
    <location>
        <begin position="981"/>
        <end position="993"/>
    </location>
</feature>
<feature type="compositionally biased region" description="Basic and acidic residues" evidence="1">
    <location>
        <begin position="751"/>
        <end position="778"/>
    </location>
</feature>
<sequence length="1432" mass="154776">MTLNKRKPRKSKGYGEASRASAALPIRKSLKSPPSLSASEVKAQKNSSAFDDVSSDESDKEDSPTATKASRISAGSSAGGLTTSHELEGGSNKFTLTTSLEIEGGSSDEDLGDNDSIGDDGEFRRKKRSIKKKKNWRDLDEDDLDAEIVAVGGRGKLKASAMEYIPAPLRQSKAPTPATTPRFATPALASISKSKASTPKSLAKSSTPAAATAALASSGHTTPSTPPAKKSRIRSIPLGGKTDEDKKDFLLANTDAIFTTIADDQYEDVSLKKFLVMFKEFTAYDASLDRDEKRIIKNRITTLISKTAEPEYHLKFGFTLAAPTTEAPGSAIKAPAVAVDAMDVEVETEVSAAAATTFSPAAAATSSPAGAATPTSASPLRVPTPPAKPPTPAADSLSTLITSVPKPVDDKAARKLKKKEEKLRKKEEKRLRKLEKKAAKKAAKQAAAAIAAADSPQASDSSDFDGDAEESDPEDAPTAATATAATATASTATAATSPSSSPRQPRSNRKATEKQQRRATLAEARKKYLSTTERQKQAAAQAVLEEEMPPDEFTEEEKAKMEEIQAMFDTNTDERLEAKEEDHRILIEKLKKKHEPVKQKLYEESSKELQQLKEEARRRRDMEKAKLEAASKPAPAADVPVLGRAFNSTNDADLSSDSDFEFESEDAAAPLGPTFSSSAAKPPRLSLTTSAKALPVASRKIMGHTSKRNKIKELLRVKTRAKGNAWLANELEYTSVDDHINDCKIVEVRRREKSRRDELKEEMEAAKRAKMRAEGKEVGDEDGSENEEMDEEEMMMMKNGREENEDKEEEEEEEEVVEDIATQMELEFEQEAADDAAPVAEKIMGSVKATTEPVATEPVAEDVMDVDTIEATEMTKPSTTEPSATEPSTTDPSTTEPSTTEPSAEVASPTVTAAVEEAAVEPSTADAVADDADDEEEEFDADAEEDAPKKDRAAAYKAMLLRDEANAKKKKRLMKGMNGFVDEEADEEEEEDAVAGLEDFGFGTKKPGEEDEEKDAGLDTITADDLENIVDTFSDDEGDQDEGDKKRALQAAAEEKKAHKDMMRRMKEGYDGRRHGTTGAARGGLDWNTLVAADGRKDAKRLGLLNSDEEDSDDDKDGAESEEEDELALLDRVLKERHNPRNQLAQQLASDSEESSDEESDAGGDEDEEEEKAQAREEERLAKRIAKRAKMQRVLAEFGGEFSQSQSQSMLCLPEDDEDEMMKKDLSMIKTSKKKGGFLEEFGGGEESQSASNFATTVGLGDEKAHDSSRSLFSRLSKPPISTKRKANVDPLKDSTNDSSHLKRASSSSSSESALNVNGALAMALKASRKVGNKKFKSNFLGRNGDEGSKLGRSSSAGSSNISSHVLFDTGSRSAFGSRAGGDKVMETANEKLASMDKVNTITPGASSMKKPGLERSSSSSLWGKISKGKFH</sequence>
<reference evidence="2" key="1">
    <citation type="submission" date="2022-07" db="EMBL/GenBank/DDBJ databases">
        <title>Genome analysis of Parmales, a sister group of diatoms, reveals the evolutionary specialization of diatoms from phago-mixotrophs to photoautotrophs.</title>
        <authorList>
            <person name="Ban H."/>
            <person name="Sato S."/>
            <person name="Yoshikawa S."/>
            <person name="Kazumasa Y."/>
            <person name="Nakamura Y."/>
            <person name="Ichinomiya M."/>
            <person name="Saitoh K."/>
            <person name="Sato N."/>
            <person name="Blanc-Mathieu R."/>
            <person name="Endo H."/>
            <person name="Kuwata A."/>
            <person name="Ogata H."/>
        </authorList>
    </citation>
    <scope>NUCLEOTIDE SEQUENCE</scope>
</reference>
<feature type="compositionally biased region" description="Low complexity" evidence="1">
    <location>
        <begin position="1351"/>
        <end position="1364"/>
    </location>
</feature>
<feature type="compositionally biased region" description="Pro residues" evidence="1">
    <location>
        <begin position="382"/>
        <end position="392"/>
    </location>
</feature>
<feature type="region of interest" description="Disordered" evidence="1">
    <location>
        <begin position="1396"/>
        <end position="1432"/>
    </location>
</feature>
<feature type="region of interest" description="Disordered" evidence="1">
    <location>
        <begin position="593"/>
        <end position="686"/>
    </location>
</feature>
<feature type="compositionally biased region" description="Basic and acidic residues" evidence="1">
    <location>
        <begin position="1043"/>
        <end position="1074"/>
    </location>
</feature>
<feature type="region of interest" description="Disordered" evidence="1">
    <location>
        <begin position="1238"/>
        <end position="1315"/>
    </location>
</feature>
<evidence type="ECO:0000313" key="3">
    <source>
        <dbReference type="Proteomes" id="UP001165082"/>
    </source>
</evidence>
<feature type="compositionally biased region" description="Low complexity" evidence="1">
    <location>
        <begin position="877"/>
        <end position="927"/>
    </location>
</feature>
<feature type="region of interest" description="Disordered" evidence="1">
    <location>
        <begin position="751"/>
        <end position="818"/>
    </location>
</feature>
<feature type="compositionally biased region" description="Basic and acidic residues" evidence="1">
    <location>
        <begin position="407"/>
        <end position="430"/>
    </location>
</feature>
<feature type="compositionally biased region" description="Basic residues" evidence="1">
    <location>
        <begin position="431"/>
        <end position="443"/>
    </location>
</feature>
<dbReference type="OrthoDB" id="10480115at2759"/>
<feature type="compositionally biased region" description="Acidic residues" evidence="1">
    <location>
        <begin position="1022"/>
        <end position="1042"/>
    </location>
</feature>
<feature type="region of interest" description="Disordered" evidence="1">
    <location>
        <begin position="849"/>
        <end position="951"/>
    </location>
</feature>
<feature type="compositionally biased region" description="Low complexity" evidence="1">
    <location>
        <begin position="361"/>
        <end position="379"/>
    </location>
</feature>
<feature type="compositionally biased region" description="Low complexity" evidence="1">
    <location>
        <begin position="174"/>
        <end position="187"/>
    </location>
</feature>
<feature type="compositionally biased region" description="Acidic residues" evidence="1">
    <location>
        <begin position="106"/>
        <end position="120"/>
    </location>
</feature>
<feature type="compositionally biased region" description="Low complexity" evidence="1">
    <location>
        <begin position="199"/>
        <end position="218"/>
    </location>
</feature>
<evidence type="ECO:0008006" key="4">
    <source>
        <dbReference type="Google" id="ProtNLM"/>
    </source>
</evidence>
<dbReference type="Proteomes" id="UP001165082">
    <property type="component" value="Unassembled WGS sequence"/>
</dbReference>
<accession>A0A9W6ZZB6</accession>
<dbReference type="EMBL" id="BRXZ01002325">
    <property type="protein sequence ID" value="GMH59895.1"/>
    <property type="molecule type" value="Genomic_DNA"/>
</dbReference>
<evidence type="ECO:0000256" key="1">
    <source>
        <dbReference type="SAM" id="MobiDB-lite"/>
    </source>
</evidence>
<feature type="compositionally biased region" description="Acidic residues" evidence="1">
    <location>
        <begin position="654"/>
        <end position="666"/>
    </location>
</feature>
<feature type="region of interest" description="Disordered" evidence="1">
    <location>
        <begin position="361"/>
        <end position="557"/>
    </location>
</feature>
<feature type="compositionally biased region" description="Acidic residues" evidence="1">
    <location>
        <begin position="859"/>
        <end position="870"/>
    </location>
</feature>
<feature type="region of interest" description="Disordered" evidence="1">
    <location>
        <begin position="1"/>
        <end position="137"/>
    </location>
</feature>
<feature type="compositionally biased region" description="Low complexity" evidence="1">
    <location>
        <begin position="476"/>
        <end position="502"/>
    </location>
</feature>
<proteinExistence type="predicted"/>
<feature type="region of interest" description="Disordered" evidence="1">
    <location>
        <begin position="981"/>
        <end position="1180"/>
    </location>
</feature>
<organism evidence="2 3">
    <name type="scientific">Triparma retinervis</name>
    <dbReference type="NCBI Taxonomy" id="2557542"/>
    <lineage>
        <taxon>Eukaryota</taxon>
        <taxon>Sar</taxon>
        <taxon>Stramenopiles</taxon>
        <taxon>Ochrophyta</taxon>
        <taxon>Bolidophyceae</taxon>
        <taxon>Parmales</taxon>
        <taxon>Triparmaceae</taxon>
        <taxon>Triparma</taxon>
    </lineage>
</organism>
<feature type="compositionally biased region" description="Acidic residues" evidence="1">
    <location>
        <begin position="805"/>
        <end position="818"/>
    </location>
</feature>
<feature type="compositionally biased region" description="Acidic residues" evidence="1">
    <location>
        <begin position="1107"/>
        <end position="1128"/>
    </location>
</feature>
<evidence type="ECO:0000313" key="2">
    <source>
        <dbReference type="EMBL" id="GMH59895.1"/>
    </source>
</evidence>